<keyword evidence="2" id="KW-0805">Transcription regulation</keyword>
<dbReference type="SMART" id="SM00421">
    <property type="entry name" value="HTH_LUXR"/>
    <property type="match status" value="1"/>
</dbReference>
<dbReference type="GO" id="GO:0006352">
    <property type="term" value="P:DNA-templated transcription initiation"/>
    <property type="evidence" value="ECO:0007669"/>
    <property type="project" value="InterPro"/>
</dbReference>
<dbReference type="GO" id="GO:0016987">
    <property type="term" value="F:sigma factor activity"/>
    <property type="evidence" value="ECO:0007669"/>
    <property type="project" value="UniProtKB-KW"/>
</dbReference>
<comment type="caution">
    <text evidence="7">The sequence shown here is derived from an EMBL/GenBank/DDBJ whole genome shotgun (WGS) entry which is preliminary data.</text>
</comment>
<evidence type="ECO:0000256" key="3">
    <source>
        <dbReference type="ARBA" id="ARBA00023082"/>
    </source>
</evidence>
<name>A0A7I9V6C8_9ACTN</name>
<comment type="similarity">
    <text evidence="1">Belongs to the sigma-70 factor family. ECF subfamily.</text>
</comment>
<dbReference type="AlphaFoldDB" id="A0A7I9V6C8"/>
<keyword evidence="3" id="KW-0731">Sigma factor</keyword>
<dbReference type="Proteomes" id="UP000444960">
    <property type="component" value="Unassembled WGS sequence"/>
</dbReference>
<evidence type="ECO:0000313" key="7">
    <source>
        <dbReference type="EMBL" id="GEE00918.1"/>
    </source>
</evidence>
<dbReference type="EMBL" id="BJOV01000003">
    <property type="protein sequence ID" value="GEE00918.1"/>
    <property type="molecule type" value="Genomic_DNA"/>
</dbReference>
<accession>A0A7I9V6C8</accession>
<dbReference type="CDD" id="cd06170">
    <property type="entry name" value="LuxR_C_like"/>
    <property type="match status" value="1"/>
</dbReference>
<protein>
    <submittedName>
        <fullName evidence="7">LuxR family transcriptional regulator</fullName>
    </submittedName>
</protein>
<dbReference type="InterPro" id="IPR027417">
    <property type="entry name" value="P-loop_NTPase"/>
</dbReference>
<dbReference type="Gene3D" id="1.10.10.10">
    <property type="entry name" value="Winged helix-like DNA-binding domain superfamily/Winged helix DNA-binding domain"/>
    <property type="match status" value="1"/>
</dbReference>
<evidence type="ECO:0000256" key="1">
    <source>
        <dbReference type="ARBA" id="ARBA00010641"/>
    </source>
</evidence>
<dbReference type="InterPro" id="IPR013249">
    <property type="entry name" value="RNA_pol_sigma70_r4_t2"/>
</dbReference>
<dbReference type="InterPro" id="IPR036388">
    <property type="entry name" value="WH-like_DNA-bd_sf"/>
</dbReference>
<feature type="domain" description="HTH luxR-type" evidence="6">
    <location>
        <begin position="785"/>
        <end position="843"/>
    </location>
</feature>
<evidence type="ECO:0000256" key="2">
    <source>
        <dbReference type="ARBA" id="ARBA00023015"/>
    </source>
</evidence>
<dbReference type="GO" id="GO:0003677">
    <property type="term" value="F:DNA binding"/>
    <property type="evidence" value="ECO:0007669"/>
    <property type="project" value="UniProtKB-KW"/>
</dbReference>
<keyword evidence="4" id="KW-0238">DNA-binding</keyword>
<evidence type="ECO:0000256" key="5">
    <source>
        <dbReference type="ARBA" id="ARBA00023163"/>
    </source>
</evidence>
<keyword evidence="8" id="KW-1185">Reference proteome</keyword>
<dbReference type="InterPro" id="IPR000792">
    <property type="entry name" value="Tscrpt_reg_LuxR_C"/>
</dbReference>
<sequence length="843" mass="88285">MTGGRTYRSPMPVRWPWVGRAAEFSTVLRSFRPSGHTAPVVAVIGCPGSGKSRLITEFMTVAGPSVVTVDGALGALGLPTRDLALDSGSVLVVDDADLLDAPTAATVTATIDGRSRSAAVLLTAACLPSMLRTLRITTDSLTAVVTLDPLDDDTTVDFLRARLGAVDSLTAARLSRMTASVPGLLVAATEHAIATGALVAHGGTWSLHRQPEPPPSVRYLVDGIMARAGDGVRDVLTCLIEIDELPYRTLAAVVGSTSIDAAQKVGLVDIDDAARLVRAANPMYRTAARSSVSVARLRRLGGMLSAAHTAGAPMPSSPALDIAAANAALDNPDKHQQDLILAVGAHAAIRTLALPKALEYCRAVAAGPYRNHARLSEGYALCLLGAGHDADRVLARVGDDDPSLRAAAVLLRVNNAVLALGDPAHAQRIIDEQRELLGPSYQSASAFVACERGESAAALDVLERLMNESVGDLTRMLVDLATAIAAADCGRRDLLAALIERCSGPGWASIPHHRAALAYLCAAGSHLLGDRDGVHAVEAGVISNVDDVPSPGQHWLTGLSGLVAVVDGEPTAARGLLAAAHRGFQDQSAPAFQWLPFAVERAELLAQTDVESDAADLDELIAEIDAVAAVTGPRIDVRVRLIRAWRLARAGSATAARTEATAAAELAAVRGQPASEVVCRQTLVRFGDTDQHDRLAILAAAMPDAPRAQAAAAHARALTDRDPDTLLAVAERYLDIGCSDAAVDAFAQASDIFHRDGHPGLAVSADSFIAGHIRAHHTSTPAVRAHHTRDRLTDRQRQALSLAREGLSNTQIAAAMGLSIRTVEGHLYRAGQILGAPVRRSER</sequence>
<gene>
    <name evidence="7" type="ORF">nbrc107696_13640</name>
</gene>
<dbReference type="SUPFAM" id="SSF52540">
    <property type="entry name" value="P-loop containing nucleoside triphosphate hydrolases"/>
    <property type="match status" value="1"/>
</dbReference>
<dbReference type="InterPro" id="IPR016032">
    <property type="entry name" value="Sig_transdc_resp-reg_C-effctor"/>
</dbReference>
<evidence type="ECO:0000259" key="6">
    <source>
        <dbReference type="PROSITE" id="PS50043"/>
    </source>
</evidence>
<evidence type="ECO:0000256" key="4">
    <source>
        <dbReference type="ARBA" id="ARBA00023125"/>
    </source>
</evidence>
<evidence type="ECO:0000313" key="8">
    <source>
        <dbReference type="Proteomes" id="UP000444960"/>
    </source>
</evidence>
<keyword evidence="5" id="KW-0804">Transcription</keyword>
<dbReference type="Pfam" id="PF08281">
    <property type="entry name" value="Sigma70_r4_2"/>
    <property type="match status" value="1"/>
</dbReference>
<dbReference type="PROSITE" id="PS50043">
    <property type="entry name" value="HTH_LUXR_2"/>
    <property type="match status" value="1"/>
</dbReference>
<reference evidence="8" key="1">
    <citation type="submission" date="2019-06" db="EMBL/GenBank/DDBJ databases">
        <title>Gordonia isolated from sludge of a wastewater treatment plant.</title>
        <authorList>
            <person name="Tamura T."/>
            <person name="Aoyama K."/>
            <person name="Kang Y."/>
            <person name="Saito S."/>
            <person name="Akiyama N."/>
            <person name="Yazawa K."/>
            <person name="Gonoi T."/>
            <person name="Mikami Y."/>
        </authorList>
    </citation>
    <scope>NUCLEOTIDE SEQUENCE [LARGE SCALE GENOMIC DNA]</scope>
    <source>
        <strain evidence="8">NBRC 107696</strain>
    </source>
</reference>
<dbReference type="SUPFAM" id="SSF46894">
    <property type="entry name" value="C-terminal effector domain of the bipartite response regulators"/>
    <property type="match status" value="1"/>
</dbReference>
<proteinExistence type="inferred from homology"/>
<organism evidence="7 8">
    <name type="scientific">Gordonia spumicola</name>
    <dbReference type="NCBI Taxonomy" id="589161"/>
    <lineage>
        <taxon>Bacteria</taxon>
        <taxon>Bacillati</taxon>
        <taxon>Actinomycetota</taxon>
        <taxon>Actinomycetes</taxon>
        <taxon>Mycobacteriales</taxon>
        <taxon>Gordoniaceae</taxon>
        <taxon>Gordonia</taxon>
    </lineage>
</organism>